<organism evidence="2 3">
    <name type="scientific">Agrobacterium larrymoorei</name>
    <dbReference type="NCBI Taxonomy" id="160699"/>
    <lineage>
        <taxon>Bacteria</taxon>
        <taxon>Pseudomonadati</taxon>
        <taxon>Pseudomonadota</taxon>
        <taxon>Alphaproteobacteria</taxon>
        <taxon>Hyphomicrobiales</taxon>
        <taxon>Rhizobiaceae</taxon>
        <taxon>Rhizobium/Agrobacterium group</taxon>
        <taxon>Agrobacterium</taxon>
    </lineage>
</organism>
<name>A0ABU0UFY4_9HYPH</name>
<keyword evidence="3" id="KW-1185">Reference proteome</keyword>
<feature type="compositionally biased region" description="Basic and acidic residues" evidence="1">
    <location>
        <begin position="90"/>
        <end position="107"/>
    </location>
</feature>
<protein>
    <submittedName>
        <fullName evidence="2">Uncharacterized protein</fullName>
    </submittedName>
</protein>
<dbReference type="EMBL" id="JAUTBL010000001">
    <property type="protein sequence ID" value="MDQ1183846.1"/>
    <property type="molecule type" value="Genomic_DNA"/>
</dbReference>
<evidence type="ECO:0000313" key="3">
    <source>
        <dbReference type="Proteomes" id="UP001224781"/>
    </source>
</evidence>
<dbReference type="Proteomes" id="UP001224781">
    <property type="component" value="Unassembled WGS sequence"/>
</dbReference>
<proteinExistence type="predicted"/>
<feature type="region of interest" description="Disordered" evidence="1">
    <location>
        <begin position="90"/>
        <end position="110"/>
    </location>
</feature>
<reference evidence="2 3" key="1">
    <citation type="submission" date="2023-07" db="EMBL/GenBank/DDBJ databases">
        <title>Functional and genomic diversity of the sorghum phyllosphere microbiome.</title>
        <authorList>
            <person name="Shade A."/>
        </authorList>
    </citation>
    <scope>NUCLEOTIDE SEQUENCE [LARGE SCALE GENOMIC DNA]</scope>
    <source>
        <strain evidence="2 3">SORGH_AS_1126</strain>
    </source>
</reference>
<feature type="compositionally biased region" description="Basic and acidic residues" evidence="1">
    <location>
        <begin position="1"/>
        <end position="14"/>
    </location>
</feature>
<comment type="caution">
    <text evidence="2">The sequence shown here is derived from an EMBL/GenBank/DDBJ whole genome shotgun (WGS) entry which is preliminary data.</text>
</comment>
<accession>A0ABU0UFY4</accession>
<gene>
    <name evidence="2" type="ORF">QE408_000968</name>
</gene>
<evidence type="ECO:0000313" key="2">
    <source>
        <dbReference type="EMBL" id="MDQ1183846.1"/>
    </source>
</evidence>
<feature type="region of interest" description="Disordered" evidence="1">
    <location>
        <begin position="1"/>
        <end position="47"/>
    </location>
</feature>
<evidence type="ECO:0000256" key="1">
    <source>
        <dbReference type="SAM" id="MobiDB-lite"/>
    </source>
</evidence>
<sequence>MGWHSEDDIADAHHHGFGQSSDGCDGDADQGAYEGADGDSGNCRGERVPCTCHQHGEHVTTEVVGAEAAIDEGRFQLLDDLHLGGRDWSPDQGKQCDCDQEGRDNNPYHEGWAVTDEAHHFAPDRSLGSMKR</sequence>